<evidence type="ECO:0000313" key="5">
    <source>
        <dbReference type="EMBL" id="ADB58487.1"/>
    </source>
</evidence>
<evidence type="ECO:0000256" key="2">
    <source>
        <dbReference type="ARBA" id="ARBA00022603"/>
    </source>
</evidence>
<dbReference type="Gene3D" id="3.40.1280.10">
    <property type="match status" value="1"/>
</dbReference>
<gene>
    <name evidence="5" type="ordered locus">Arcpr_1439</name>
</gene>
<reference evidence="5 6" key="1">
    <citation type="journal article" date="2010" name="Stand. Genomic Sci.">
        <title>Complete genome sequence of Archaeoglobus profundus type strain (AV18).</title>
        <authorList>
            <person name="von Jan M."/>
            <person name="Lapidus A."/>
            <person name="Del Rio T.G."/>
            <person name="Copeland A."/>
            <person name="Tice H."/>
            <person name="Cheng J.F."/>
            <person name="Lucas S."/>
            <person name="Chen F."/>
            <person name="Nolan M."/>
            <person name="Goodwin L."/>
            <person name="Han C."/>
            <person name="Pitluck S."/>
            <person name="Liolios K."/>
            <person name="Ivanova N."/>
            <person name="Mavromatis K."/>
            <person name="Ovchinnikova G."/>
            <person name="Chertkov O."/>
            <person name="Pati A."/>
            <person name="Chen A."/>
            <person name="Palaniappan K."/>
            <person name="Land M."/>
            <person name="Hauser L."/>
            <person name="Chang Y.J."/>
            <person name="Jeffries C.D."/>
            <person name="Saunders E."/>
            <person name="Brettin T."/>
            <person name="Detter J.C."/>
            <person name="Chain P."/>
            <person name="Eichinger K."/>
            <person name="Huber H."/>
            <person name="Spring S."/>
            <person name="Rohde M."/>
            <person name="Goker M."/>
            <person name="Wirth R."/>
            <person name="Woyke T."/>
            <person name="Bristow J."/>
            <person name="Eisen J.A."/>
            <person name="Markowitz V."/>
            <person name="Hugenholtz P."/>
            <person name="Kyrpides N.C."/>
            <person name="Klenk H.P."/>
        </authorList>
    </citation>
    <scope>NUCLEOTIDE SEQUENCE [LARGE SCALE GENOMIC DNA]</scope>
    <source>
        <strain evidence="6">DSM 5631 / JCM 9629 / NBRC 100127 / Av18</strain>
    </source>
</reference>
<dbReference type="GO" id="GO:0005829">
    <property type="term" value="C:cytosol"/>
    <property type="evidence" value="ECO:0007669"/>
    <property type="project" value="TreeGrafter"/>
</dbReference>
<organism evidence="5 6">
    <name type="scientific">Archaeoglobus profundus (strain DSM 5631 / JCM 9629 / NBRC 100127 / Av18)</name>
    <dbReference type="NCBI Taxonomy" id="572546"/>
    <lineage>
        <taxon>Archaea</taxon>
        <taxon>Methanobacteriati</taxon>
        <taxon>Methanobacteriota</taxon>
        <taxon>Archaeoglobi</taxon>
        <taxon>Archaeoglobales</taxon>
        <taxon>Archaeoglobaceae</taxon>
        <taxon>Archaeoglobus</taxon>
    </lineage>
</organism>
<comment type="similarity">
    <text evidence="1">Belongs to the class IV-like SAM-binding methyltransferase superfamily. RNA methyltransferase TrmH family.</text>
</comment>
<dbReference type="RefSeq" id="WP_012940823.1">
    <property type="nucleotide sequence ID" value="NC_013741.1"/>
</dbReference>
<dbReference type="CDD" id="cd18103">
    <property type="entry name" value="SpoU-like_RlmB"/>
    <property type="match status" value="1"/>
</dbReference>
<dbReference type="AlphaFoldDB" id="D2REE3"/>
<dbReference type="SMART" id="SM00967">
    <property type="entry name" value="SpoU_sub_bind"/>
    <property type="match status" value="1"/>
</dbReference>
<dbReference type="InterPro" id="IPR029028">
    <property type="entry name" value="Alpha/beta_knot_MTases"/>
</dbReference>
<dbReference type="FunFam" id="3.40.1280.10:FF:000008">
    <property type="entry name" value="Group 3 RNA methyltransferase TrmH"/>
    <property type="match status" value="1"/>
</dbReference>
<keyword evidence="2 5" id="KW-0489">Methyltransferase</keyword>
<dbReference type="SUPFAM" id="SSF75217">
    <property type="entry name" value="alpha/beta knot"/>
    <property type="match status" value="1"/>
</dbReference>
<dbReference type="PANTHER" id="PTHR46429">
    <property type="entry name" value="23S RRNA (GUANOSINE-2'-O-)-METHYLTRANSFERASE RLMB"/>
    <property type="match status" value="1"/>
</dbReference>
<dbReference type="KEGG" id="apo:Arcpr_1439"/>
<dbReference type="GO" id="GO:0006396">
    <property type="term" value="P:RNA processing"/>
    <property type="evidence" value="ECO:0007669"/>
    <property type="project" value="InterPro"/>
</dbReference>
<dbReference type="GO" id="GO:0003723">
    <property type="term" value="F:RNA binding"/>
    <property type="evidence" value="ECO:0007669"/>
    <property type="project" value="InterPro"/>
</dbReference>
<evidence type="ECO:0000313" key="6">
    <source>
        <dbReference type="Proteomes" id="UP000001901"/>
    </source>
</evidence>
<dbReference type="HOGENOM" id="CLU_021322_0_1_2"/>
<dbReference type="GO" id="GO:0008173">
    <property type="term" value="F:RNA methyltransferase activity"/>
    <property type="evidence" value="ECO:0007669"/>
    <property type="project" value="InterPro"/>
</dbReference>
<protein>
    <submittedName>
        <fullName evidence="5">RNA methyltransferase, TrmH family, group 3</fullName>
    </submittedName>
</protein>
<evidence type="ECO:0000259" key="4">
    <source>
        <dbReference type="SMART" id="SM00967"/>
    </source>
</evidence>
<dbReference type="PaxDb" id="572546-Arcpr_1439"/>
<dbReference type="eggNOG" id="arCOG01018">
    <property type="taxonomic scope" value="Archaea"/>
</dbReference>
<dbReference type="SUPFAM" id="SSF55315">
    <property type="entry name" value="L30e-like"/>
    <property type="match status" value="1"/>
</dbReference>
<evidence type="ECO:0000256" key="1">
    <source>
        <dbReference type="ARBA" id="ARBA00007228"/>
    </source>
</evidence>
<dbReference type="NCBIfam" id="TIGR00186">
    <property type="entry name" value="rRNA_methyl_3"/>
    <property type="match status" value="1"/>
</dbReference>
<name>D2REE3_ARCPA</name>
<dbReference type="InterPro" id="IPR029064">
    <property type="entry name" value="Ribosomal_eL30-like_sf"/>
</dbReference>
<dbReference type="Gene3D" id="3.30.1330.30">
    <property type="match status" value="1"/>
</dbReference>
<accession>D2REE3</accession>
<sequence>MKVMGINGVMEALKSGKVNKIFVLKDATNPRIKEIVALAKKKKIPVVYTPQLPKEARGVMAEISPIEYKEVDTIIDKCIREGSFILFLDSVEDPQNMGAIMRSAEFFGCAGVVIPKRRCVQVNETVAKVSAGAVFHLDIARVENLANILKKLKKFGITVVGADLDGEPLRNVDLSPPLAIVVGGEDKGLSKPVKKQCDFIAKIEGYGKINSLNLSVAGAIIMYEFRRRLHEG</sequence>
<dbReference type="Pfam" id="PF00588">
    <property type="entry name" value="SpoU_methylase"/>
    <property type="match status" value="1"/>
</dbReference>
<dbReference type="GeneID" id="8740128"/>
<keyword evidence="6" id="KW-1185">Reference proteome</keyword>
<dbReference type="PANTHER" id="PTHR46429:SF1">
    <property type="entry name" value="23S RRNA (GUANOSINE-2'-O-)-METHYLTRANSFERASE RLMB"/>
    <property type="match status" value="1"/>
</dbReference>
<dbReference type="InterPro" id="IPR004441">
    <property type="entry name" value="rRNA_MeTrfase_TrmH"/>
</dbReference>
<dbReference type="EMBL" id="CP001857">
    <property type="protein sequence ID" value="ADB58487.1"/>
    <property type="molecule type" value="Genomic_DNA"/>
</dbReference>
<dbReference type="InterPro" id="IPR013123">
    <property type="entry name" value="SpoU_subst-bd"/>
</dbReference>
<dbReference type="Proteomes" id="UP000001901">
    <property type="component" value="Chromosome"/>
</dbReference>
<dbReference type="OrthoDB" id="50169at2157"/>
<proteinExistence type="inferred from homology"/>
<dbReference type="GO" id="GO:0032259">
    <property type="term" value="P:methylation"/>
    <property type="evidence" value="ECO:0007669"/>
    <property type="project" value="UniProtKB-KW"/>
</dbReference>
<dbReference type="InterPro" id="IPR001537">
    <property type="entry name" value="SpoU_MeTrfase"/>
</dbReference>
<feature type="domain" description="RNA 2-O ribose methyltransferase substrate binding" evidence="4">
    <location>
        <begin position="2"/>
        <end position="69"/>
    </location>
</feature>
<dbReference type="Pfam" id="PF08032">
    <property type="entry name" value="SpoU_sub_bind"/>
    <property type="match status" value="1"/>
</dbReference>
<dbReference type="InterPro" id="IPR029026">
    <property type="entry name" value="tRNA_m1G_MTases_N"/>
</dbReference>
<dbReference type="STRING" id="572546.Arcpr_1439"/>
<evidence type="ECO:0000256" key="3">
    <source>
        <dbReference type="ARBA" id="ARBA00022679"/>
    </source>
</evidence>
<keyword evidence="3" id="KW-0808">Transferase</keyword>